<dbReference type="InterPro" id="IPR005758">
    <property type="entry name" value="UDP-N-AcMur_Ala_ligase_MurC"/>
</dbReference>
<dbReference type="Gene3D" id="3.40.1190.10">
    <property type="entry name" value="Mur-like, catalytic domain"/>
    <property type="match status" value="1"/>
</dbReference>
<keyword evidence="6 14" id="KW-0132">Cell division</keyword>
<evidence type="ECO:0000256" key="2">
    <source>
        <dbReference type="ARBA" id="ARBA00004752"/>
    </source>
</evidence>
<evidence type="ECO:0000256" key="4">
    <source>
        <dbReference type="ARBA" id="ARBA00022490"/>
    </source>
</evidence>
<dbReference type="Gene3D" id="3.90.190.20">
    <property type="entry name" value="Mur ligase, C-terminal domain"/>
    <property type="match status" value="1"/>
</dbReference>
<comment type="function">
    <text evidence="14">Cell wall formation.</text>
</comment>
<evidence type="ECO:0000256" key="9">
    <source>
        <dbReference type="ARBA" id="ARBA00022960"/>
    </source>
</evidence>
<dbReference type="HAMAP" id="MF_00046">
    <property type="entry name" value="MurC"/>
    <property type="match status" value="1"/>
</dbReference>
<accession>A0ABS7T3N0</accession>
<dbReference type="GO" id="GO:0008763">
    <property type="term" value="F:UDP-N-acetylmuramate-L-alanine ligase activity"/>
    <property type="evidence" value="ECO:0007669"/>
    <property type="project" value="UniProtKB-EC"/>
</dbReference>
<evidence type="ECO:0000256" key="1">
    <source>
        <dbReference type="ARBA" id="ARBA00004496"/>
    </source>
</evidence>
<dbReference type="SUPFAM" id="SSF53244">
    <property type="entry name" value="MurD-like peptide ligases, peptide-binding domain"/>
    <property type="match status" value="1"/>
</dbReference>
<keyword evidence="11 14" id="KW-0131">Cell cycle</keyword>
<dbReference type="InterPro" id="IPR036565">
    <property type="entry name" value="Mur-like_cat_sf"/>
</dbReference>
<evidence type="ECO:0000256" key="11">
    <source>
        <dbReference type="ARBA" id="ARBA00023306"/>
    </source>
</evidence>
<dbReference type="InterPro" id="IPR004101">
    <property type="entry name" value="Mur_ligase_C"/>
</dbReference>
<dbReference type="EMBL" id="JAINZW010000001">
    <property type="protein sequence ID" value="MBZ4038470.1"/>
    <property type="molecule type" value="Genomic_DNA"/>
</dbReference>
<feature type="domain" description="Mur ligase central" evidence="17">
    <location>
        <begin position="124"/>
        <end position="303"/>
    </location>
</feature>
<dbReference type="Pfam" id="PF08245">
    <property type="entry name" value="Mur_ligase_M"/>
    <property type="match status" value="1"/>
</dbReference>
<keyword evidence="5 14" id="KW-0436">Ligase</keyword>
<evidence type="ECO:0000256" key="3">
    <source>
        <dbReference type="ARBA" id="ARBA00012211"/>
    </source>
</evidence>
<comment type="pathway">
    <text evidence="2 14">Cell wall biogenesis; peptidoglycan biosynthesis.</text>
</comment>
<evidence type="ECO:0000313" key="19">
    <source>
        <dbReference type="Proteomes" id="UP001430954"/>
    </source>
</evidence>
<comment type="caution">
    <text evidence="18">The sequence shown here is derived from an EMBL/GenBank/DDBJ whole genome shotgun (WGS) entry which is preliminary data.</text>
</comment>
<dbReference type="PANTHER" id="PTHR43445:SF3">
    <property type="entry name" value="UDP-N-ACETYLMURAMATE--L-ALANINE LIGASE"/>
    <property type="match status" value="1"/>
</dbReference>
<dbReference type="SUPFAM" id="SSF53623">
    <property type="entry name" value="MurD-like peptide ligases, catalytic domain"/>
    <property type="match status" value="1"/>
</dbReference>
<comment type="subcellular location">
    <subcellularLocation>
        <location evidence="1 14">Cytoplasm</location>
    </subcellularLocation>
</comment>
<dbReference type="Proteomes" id="UP001430954">
    <property type="component" value="Unassembled WGS sequence"/>
</dbReference>
<sequence>MSVTVRRRLQYTGDLAKAFPRVHFIGVGGVGMSGIAEVMCTLGYKVSGSDMADNAVTRRLVAQGVTVHRGHAAANVLGTDCVVVSSAIKADNPELLEAHAQRIPVVPRAEMLAELMRFKRGIAIAGTHGKTTTTSLTASVLGEGDIDPTFVIGGQLLAAGSNAKLGGGQWLVAEADESDGSFLRLTPQIAVVTNIDADHLENYGGDFANVQAAFDEFLHRLPFYGLAILCIDDPEVAALALKTPRHVMTYGFDPAADVRAEDVVQQGARMRFNLCLPDGTCTPIMLALPGRHNVHNALAAAAVGWQLGVEPSAIKRALESFAGIGRRFNLLAQVPTPDGGLVTVVDDYGHHPKELAAVFEAARGGWPDKRLVVAFQPHRYSRTRDLFDEFAAVLSGVDVLVLTEVYAAGEAPIAGADSKALARAIRVRGRVDPVVVPGAADLSSVLPDVLADGDLLLMMGAGDIGHAAQQLVVTGFKPAVDATGEDA</sequence>
<evidence type="ECO:0000256" key="13">
    <source>
        <dbReference type="ARBA" id="ARBA00047833"/>
    </source>
</evidence>
<comment type="similarity">
    <text evidence="14">Belongs to the MurCDEF family.</text>
</comment>
<dbReference type="PANTHER" id="PTHR43445">
    <property type="entry name" value="UDP-N-ACETYLMURAMATE--L-ALANINE LIGASE-RELATED"/>
    <property type="match status" value="1"/>
</dbReference>
<keyword evidence="12 14" id="KW-0961">Cell wall biogenesis/degradation</keyword>
<name>A0ABS7T3N0_9GAMM</name>
<dbReference type="InterPro" id="IPR036615">
    <property type="entry name" value="Mur_ligase_C_dom_sf"/>
</dbReference>
<feature type="domain" description="Mur ligase C-terminal" evidence="16">
    <location>
        <begin position="326"/>
        <end position="462"/>
    </location>
</feature>
<keyword evidence="19" id="KW-1185">Reference proteome</keyword>
<evidence type="ECO:0000256" key="12">
    <source>
        <dbReference type="ARBA" id="ARBA00023316"/>
    </source>
</evidence>
<evidence type="ECO:0000256" key="14">
    <source>
        <dbReference type="HAMAP-Rule" id="MF_00046"/>
    </source>
</evidence>
<evidence type="ECO:0000256" key="5">
    <source>
        <dbReference type="ARBA" id="ARBA00022598"/>
    </source>
</evidence>
<evidence type="ECO:0000259" key="17">
    <source>
        <dbReference type="Pfam" id="PF08245"/>
    </source>
</evidence>
<dbReference type="InterPro" id="IPR013221">
    <property type="entry name" value="Mur_ligase_cen"/>
</dbReference>
<proteinExistence type="inferred from homology"/>
<evidence type="ECO:0000313" key="18">
    <source>
        <dbReference type="EMBL" id="MBZ4038470.1"/>
    </source>
</evidence>
<feature type="domain" description="Mur ligase N-terminal catalytic" evidence="15">
    <location>
        <begin position="22"/>
        <end position="119"/>
    </location>
</feature>
<gene>
    <name evidence="14 18" type="primary">murC</name>
    <name evidence="18" type="ORF">K6753_02820</name>
</gene>
<keyword evidence="10 14" id="KW-0573">Peptidoglycan synthesis</keyword>
<evidence type="ECO:0000256" key="8">
    <source>
        <dbReference type="ARBA" id="ARBA00022840"/>
    </source>
</evidence>
<evidence type="ECO:0000256" key="10">
    <source>
        <dbReference type="ARBA" id="ARBA00022984"/>
    </source>
</evidence>
<evidence type="ECO:0000259" key="15">
    <source>
        <dbReference type="Pfam" id="PF01225"/>
    </source>
</evidence>
<keyword evidence="4 14" id="KW-0963">Cytoplasm</keyword>
<dbReference type="RefSeq" id="WP_223674653.1">
    <property type="nucleotide sequence ID" value="NZ_JAINZW010000001.1"/>
</dbReference>
<dbReference type="EC" id="6.3.2.8" evidence="3 14"/>
<dbReference type="InterPro" id="IPR050061">
    <property type="entry name" value="MurCDEF_pg_biosynth"/>
</dbReference>
<evidence type="ECO:0000256" key="6">
    <source>
        <dbReference type="ARBA" id="ARBA00022618"/>
    </source>
</evidence>
<reference evidence="18 19" key="1">
    <citation type="submission" date="2021-09" db="EMBL/GenBank/DDBJ databases">
        <title>Lysobacter sp. 13A isolated from the river sediment.</title>
        <authorList>
            <person name="Liu H."/>
            <person name="Li S."/>
            <person name="Mao S."/>
        </authorList>
    </citation>
    <scope>NUCLEOTIDE SEQUENCE [LARGE SCALE GENOMIC DNA]</scope>
    <source>
        <strain evidence="18 19">13A</strain>
    </source>
</reference>
<keyword evidence="9 14" id="KW-0133">Cell shape</keyword>
<organism evidence="18 19">
    <name type="scientific">Novilysobacter selenitireducens</name>
    <dbReference type="NCBI Taxonomy" id="2872639"/>
    <lineage>
        <taxon>Bacteria</taxon>
        <taxon>Pseudomonadati</taxon>
        <taxon>Pseudomonadota</taxon>
        <taxon>Gammaproteobacteria</taxon>
        <taxon>Lysobacterales</taxon>
        <taxon>Lysobacteraceae</taxon>
        <taxon>Novilysobacter</taxon>
    </lineage>
</organism>
<protein>
    <recommendedName>
        <fullName evidence="3 14">UDP-N-acetylmuramate--L-alanine ligase</fullName>
        <ecNumber evidence="3 14">6.3.2.8</ecNumber>
    </recommendedName>
    <alternativeName>
        <fullName evidence="14">UDP-N-acetylmuramoyl-L-alanine synthetase</fullName>
    </alternativeName>
</protein>
<dbReference type="SUPFAM" id="SSF51984">
    <property type="entry name" value="MurCD N-terminal domain"/>
    <property type="match status" value="1"/>
</dbReference>
<keyword evidence="8 14" id="KW-0067">ATP-binding</keyword>
<dbReference type="Gene3D" id="3.40.50.720">
    <property type="entry name" value="NAD(P)-binding Rossmann-like Domain"/>
    <property type="match status" value="1"/>
</dbReference>
<comment type="catalytic activity">
    <reaction evidence="13 14">
        <text>UDP-N-acetyl-alpha-D-muramate + L-alanine + ATP = UDP-N-acetyl-alpha-D-muramoyl-L-alanine + ADP + phosphate + H(+)</text>
        <dbReference type="Rhea" id="RHEA:23372"/>
        <dbReference type="ChEBI" id="CHEBI:15378"/>
        <dbReference type="ChEBI" id="CHEBI:30616"/>
        <dbReference type="ChEBI" id="CHEBI:43474"/>
        <dbReference type="ChEBI" id="CHEBI:57972"/>
        <dbReference type="ChEBI" id="CHEBI:70757"/>
        <dbReference type="ChEBI" id="CHEBI:83898"/>
        <dbReference type="ChEBI" id="CHEBI:456216"/>
        <dbReference type="EC" id="6.3.2.8"/>
    </reaction>
</comment>
<dbReference type="InterPro" id="IPR000713">
    <property type="entry name" value="Mur_ligase_N"/>
</dbReference>
<dbReference type="Pfam" id="PF02875">
    <property type="entry name" value="Mur_ligase_C"/>
    <property type="match status" value="1"/>
</dbReference>
<evidence type="ECO:0000256" key="7">
    <source>
        <dbReference type="ARBA" id="ARBA00022741"/>
    </source>
</evidence>
<dbReference type="Pfam" id="PF01225">
    <property type="entry name" value="Mur_ligase"/>
    <property type="match status" value="1"/>
</dbReference>
<dbReference type="NCBIfam" id="TIGR01082">
    <property type="entry name" value="murC"/>
    <property type="match status" value="1"/>
</dbReference>
<evidence type="ECO:0000259" key="16">
    <source>
        <dbReference type="Pfam" id="PF02875"/>
    </source>
</evidence>
<keyword evidence="7 14" id="KW-0547">Nucleotide-binding</keyword>
<feature type="binding site" evidence="14">
    <location>
        <begin position="126"/>
        <end position="132"/>
    </location>
    <ligand>
        <name>ATP</name>
        <dbReference type="ChEBI" id="CHEBI:30616"/>
    </ligand>
</feature>